<dbReference type="Gene3D" id="1.25.40.420">
    <property type="match status" value="3"/>
</dbReference>
<evidence type="ECO:0000313" key="3">
    <source>
        <dbReference type="Proteomes" id="UP000215335"/>
    </source>
</evidence>
<dbReference type="Pfam" id="PF00651">
    <property type="entry name" value="BTB"/>
    <property type="match status" value="3"/>
</dbReference>
<evidence type="ECO:0000259" key="1">
    <source>
        <dbReference type="PROSITE" id="PS50097"/>
    </source>
</evidence>
<dbReference type="AlphaFoldDB" id="A0A232ET80"/>
<dbReference type="InterPro" id="IPR000210">
    <property type="entry name" value="BTB/POZ_dom"/>
</dbReference>
<evidence type="ECO:0000313" key="2">
    <source>
        <dbReference type="EMBL" id="OXU21506.1"/>
    </source>
</evidence>
<comment type="caution">
    <text evidence="2">The sequence shown here is derived from an EMBL/GenBank/DDBJ whole genome shotgun (WGS) entry which is preliminary data.</text>
</comment>
<dbReference type="CDD" id="cd18186">
    <property type="entry name" value="BTB_POZ_ZBTB_KLHL-like"/>
    <property type="match status" value="1"/>
</dbReference>
<proteinExistence type="predicted"/>
<keyword evidence="3" id="KW-1185">Reference proteome</keyword>
<name>A0A232ET80_9HYME</name>
<accession>A0A232ET80</accession>
<dbReference type="Gene3D" id="3.30.710.10">
    <property type="entry name" value="Potassium Channel Kv1.1, Chain A"/>
    <property type="match status" value="3"/>
</dbReference>
<sequence length="1279" mass="147969">MYYRDPPKTEEENDPCCQHGDFQTLPTSVVLSSFSVTDNYKEIEDIRISNKKITLLQEPNESLSLSCQIHHDGFVKTGSLYVCNLELSFDNDLHHISQSYCYDISLKAMISKRGIVFHVPLSTDRLIRKENKISSYVNFFLNTDNIDSSQDCHMCCSINRINLATSSADPELPLGEALLLQKRYALPNARLLVDNYELTAHRSVLAQYDSVFYDMFSREDSAECRTGVVEIHDFEAPEIRAMLQYLYTRRTNGFISEFPVKLMKVAHEYKITGLIAKCQEAMMFEMRQDNVIEFLELAKSCELEELKRSATTFIAEHEEEMLGDPRYLLFLQRDLSVDNLAKTLKAIAKHGELSSIKDKTFEFAKENSAELAENDDYLGLFESHPQFMKEITDHDSAKISDKKRWAFSLTFPLRCPLESLVAFERSESEVLIYNKIQSSTVYFIQTVTMETVATRKILEITKNKTKPTKKSADNCTDCHEGGFPLVALKTEHNFVSWEFVCPRKVTLKECPKESLILDLKRNHCNEYNLIIQFENKLHEVSEDYYYEINLRVHYSQDKRLYHVPMFSFTELRGTDSVIFEDFQLDIRVNSTGFTNIVTYNNIFCLQRAKPLHICCSIRRSNTIFKKSELPRDTLLRENLLSDVCLKVKDREFQVHRAILAMHSTVFRAMFSHAVTSESRTGLVEINDIEAPVLEEMLRYIYTGNLNEDGPKFPVKLLKAAHKYDIDGLVSRCEEALLFQIRFTNVVEFLDLANLYDLKTLKRGAISFISKHEEELIMDPIYQEFLRRDLNVDTFVNTLKLCSKYELPEVKSAAFEFVKRCGKEIMNHEEYLKLLQAHSDFTQEMLSHARLSNIAIDGSNSIFSAKIHPRCCFTASIASKPQVRQLIRDSMTEPCNTAGLSESSSKPYTWLVYDDESVNDACVAFALPGIALRQEPSESLDLEYTSRYYCDVDDEHHLNKYSLRLVFRNNLHELARDYGYEVVGSALLPPRDATDDEAAVTERPYHQLLFAHRRRRLTGSIEIKEIFSVRRSRLLHLCFGIRRFRDRDDQDVEEPAEPHAAMLLRTGLYSDVKLKVNGRVFPVHKHLLSSRSPVFRAMFGHGEVFPENRANGCVVIDDLDPEVVEQLLVHVYTGEAPKLASMSRQLFEAAHRYELAELRRACEEFFVFGLSRDNVIEILDMAGLYELKELRQRALEFVRNHETEMATEQNFRSFLCRDLRINGVADTLRMCDKYGMEEVKAKVMEFVKEHSRELAESEGFLGLFRTHPDLMREIFVYVHR</sequence>
<dbReference type="PANTHER" id="PTHR24413">
    <property type="entry name" value="SPECKLE-TYPE POZ PROTEIN"/>
    <property type="match status" value="1"/>
</dbReference>
<protein>
    <recommendedName>
        <fullName evidence="1">BTB domain-containing protein</fullName>
    </recommendedName>
</protein>
<dbReference type="STRING" id="543379.A0A232ET80"/>
<organism evidence="2 3">
    <name type="scientific">Trichomalopsis sarcophagae</name>
    <dbReference type="NCBI Taxonomy" id="543379"/>
    <lineage>
        <taxon>Eukaryota</taxon>
        <taxon>Metazoa</taxon>
        <taxon>Ecdysozoa</taxon>
        <taxon>Arthropoda</taxon>
        <taxon>Hexapoda</taxon>
        <taxon>Insecta</taxon>
        <taxon>Pterygota</taxon>
        <taxon>Neoptera</taxon>
        <taxon>Endopterygota</taxon>
        <taxon>Hymenoptera</taxon>
        <taxon>Apocrita</taxon>
        <taxon>Proctotrupomorpha</taxon>
        <taxon>Chalcidoidea</taxon>
        <taxon>Pteromalidae</taxon>
        <taxon>Pteromalinae</taxon>
        <taxon>Trichomalopsis</taxon>
    </lineage>
</organism>
<gene>
    <name evidence="2" type="ORF">TSAR_004394</name>
</gene>
<dbReference type="CDD" id="cd14733">
    <property type="entry name" value="BACK"/>
    <property type="match status" value="3"/>
</dbReference>
<feature type="domain" description="BTB" evidence="1">
    <location>
        <begin position="187"/>
        <end position="252"/>
    </location>
</feature>
<dbReference type="SMART" id="SM00225">
    <property type="entry name" value="BTB"/>
    <property type="match status" value="3"/>
</dbReference>
<feature type="domain" description="BTB" evidence="1">
    <location>
        <begin position="641"/>
        <end position="709"/>
    </location>
</feature>
<dbReference type="Proteomes" id="UP000215335">
    <property type="component" value="Unassembled WGS sequence"/>
</dbReference>
<feature type="domain" description="BTB" evidence="1">
    <location>
        <begin position="1069"/>
        <end position="1134"/>
    </location>
</feature>
<dbReference type="InterPro" id="IPR011333">
    <property type="entry name" value="SKP1/BTB/POZ_sf"/>
</dbReference>
<dbReference type="SUPFAM" id="SSF54695">
    <property type="entry name" value="POZ domain"/>
    <property type="match status" value="3"/>
</dbReference>
<reference evidence="2 3" key="1">
    <citation type="journal article" date="2017" name="Curr. Biol.">
        <title>The Evolution of Venom by Co-option of Single-Copy Genes.</title>
        <authorList>
            <person name="Martinson E.O."/>
            <person name="Mrinalini"/>
            <person name="Kelkar Y.D."/>
            <person name="Chang C.H."/>
            <person name="Werren J.H."/>
        </authorList>
    </citation>
    <scope>NUCLEOTIDE SEQUENCE [LARGE SCALE GENOMIC DNA]</scope>
    <source>
        <strain evidence="2 3">Alberta</strain>
        <tissue evidence="2">Whole body</tissue>
    </source>
</reference>
<dbReference type="EMBL" id="NNAY01002344">
    <property type="protein sequence ID" value="OXU21506.1"/>
    <property type="molecule type" value="Genomic_DNA"/>
</dbReference>
<dbReference type="PROSITE" id="PS50097">
    <property type="entry name" value="BTB"/>
    <property type="match status" value="3"/>
</dbReference>